<feature type="region of interest" description="Disordered" evidence="2">
    <location>
        <begin position="575"/>
        <end position="595"/>
    </location>
</feature>
<dbReference type="NCBIfam" id="TIGR00976">
    <property type="entry name" value="CocE_NonD"/>
    <property type="match status" value="1"/>
</dbReference>
<dbReference type="InterPro" id="IPR008979">
    <property type="entry name" value="Galactose-bd-like_sf"/>
</dbReference>
<dbReference type="InterPro" id="IPR057802">
    <property type="entry name" value="YqhI_dom"/>
</dbReference>
<keyword evidence="5" id="KW-1185">Reference proteome</keyword>
<dbReference type="SUPFAM" id="SSF53474">
    <property type="entry name" value="alpha/beta-Hydrolases"/>
    <property type="match status" value="2"/>
</dbReference>
<dbReference type="Pfam" id="PF01738">
    <property type="entry name" value="DLH"/>
    <property type="match status" value="1"/>
</dbReference>
<gene>
    <name evidence="4" type="ORF">HIV01_012505</name>
</gene>
<dbReference type="GO" id="GO:0016787">
    <property type="term" value="F:hydrolase activity"/>
    <property type="evidence" value="ECO:0007669"/>
    <property type="project" value="UniProtKB-KW"/>
</dbReference>
<dbReference type="Gene3D" id="3.40.50.1820">
    <property type="entry name" value="alpha/beta hydrolase"/>
    <property type="match status" value="2"/>
</dbReference>
<organism evidence="4 5">
    <name type="scientific">Lysobacter arenosi</name>
    <dbReference type="NCBI Taxonomy" id="2795387"/>
    <lineage>
        <taxon>Bacteria</taxon>
        <taxon>Pseudomonadati</taxon>
        <taxon>Pseudomonadota</taxon>
        <taxon>Gammaproteobacteria</taxon>
        <taxon>Lysobacterales</taxon>
        <taxon>Lysobacteraceae</taxon>
        <taxon>Lysobacter</taxon>
    </lineage>
</organism>
<dbReference type="InterPro" id="IPR051049">
    <property type="entry name" value="Dienelactone_hydrolase-like"/>
</dbReference>
<evidence type="ECO:0000259" key="3">
    <source>
        <dbReference type="SMART" id="SM00939"/>
    </source>
</evidence>
<accession>A0ABX7R7I7</accession>
<dbReference type="SMART" id="SM00939">
    <property type="entry name" value="PepX_C"/>
    <property type="match status" value="1"/>
</dbReference>
<feature type="region of interest" description="Disordered" evidence="2">
    <location>
        <begin position="403"/>
        <end position="430"/>
    </location>
</feature>
<feature type="compositionally biased region" description="Low complexity" evidence="2">
    <location>
        <begin position="575"/>
        <end position="588"/>
    </location>
</feature>
<dbReference type="EMBL" id="CP071517">
    <property type="protein sequence ID" value="QSX74034.1"/>
    <property type="molecule type" value="Genomic_DNA"/>
</dbReference>
<evidence type="ECO:0000256" key="1">
    <source>
        <dbReference type="ARBA" id="ARBA00022801"/>
    </source>
</evidence>
<dbReference type="Gene3D" id="1.10.3020.10">
    <property type="entry name" value="alpha-amino acid ester hydrolase ( Helical cap domain)"/>
    <property type="match status" value="1"/>
</dbReference>
<dbReference type="Gene3D" id="2.60.120.260">
    <property type="entry name" value="Galactose-binding domain-like"/>
    <property type="match status" value="1"/>
</dbReference>
<sequence>MRPASFWWLLIITSLMVASVAAALVYTLRGYIPAHWQVPARALLFNVRIDDRVWITMPDGARLAGTLYRPRGASGPLATVFIRLPYDRTRYGEALGDAMFFARHGYAVLVQDVRGKFESEGEGFVPWRHATGDGVATLEWITQQSWSNGKVGTIGCSALGELQYSLGRANHPAHAAMIPGAAGGAAGLLAGNAEYFGAFEGGVLQLAGATGWFSRHGGKLPHSGSPDVPGMAGLLPQLPVQELVRRARPGPNAFDDFVRTPLGDAGWNDLDYVTDADRITTPALVINTWGDPTIAGTLAISEAVRRSSPQAAAHQHVIIAPGNHCEHELIADLGRFGELPVRNAGQPYREWYLQWFDYWLRGKGDGLASLPPYLYFVIGEQRWLSSTTWPPVQARHQRWYLHSGGKANGRDGDDTLGPQPDSNEHSDGYLYDPLDPAPSRGGPLCCSADPHALSGPVDQRDVETRNDVLVYTSAPLEAPMRIVGPLRAHLTVSSSAPDTDFVARLVHVWPDGRATNIQEGALRARYRDGIFCPTRMEPGQTYQLTVDMRSIAYLWCRADTASASMSPAAAFRDWSATSTPAASTSTSPCRRGRSIASTSVAKVAPTSSFPCWRLRSRRSSGDVTPAREGMLGIPKRWRRGRPSRQPVETVMPNPPRLKATDFDPEVLRLFDQYVHGAIDRRGFLAGAARFAAGAAGAAGLLAALSPQFAAAQQVKPDDKRLIAKHVEFPSPKGYGTGRGYLVRPAKARGPLPLVLVAHENRGLNPHIEDITRRLALADFIAFAPDALFPLGGYPGDEDSARTLFGQLDQAKTREDFIAAAGMLAGIDGGNGKLGAVGFCYGGGIANFLATRLPNLAAAAPFYGAAAPLEDVPKIKAELLVVLAANDERINAAWPAYEAALKEAKVRYTLFQPPGTQHGFNNDTTPRYDEAAAKQAWERTLALFNRTLREGG</sequence>
<dbReference type="InterPro" id="IPR002925">
    <property type="entry name" value="Dienelactn_hydro"/>
</dbReference>
<dbReference type="Proteomes" id="UP000663400">
    <property type="component" value="Chromosome"/>
</dbReference>
<keyword evidence="1 4" id="KW-0378">Hydrolase</keyword>
<proteinExistence type="predicted"/>
<evidence type="ECO:0000256" key="2">
    <source>
        <dbReference type="SAM" id="MobiDB-lite"/>
    </source>
</evidence>
<protein>
    <submittedName>
        <fullName evidence="4">CocE/NonD family hydrolase</fullName>
    </submittedName>
</protein>
<dbReference type="InterPro" id="IPR029058">
    <property type="entry name" value="AB_hydrolase_fold"/>
</dbReference>
<evidence type="ECO:0000313" key="4">
    <source>
        <dbReference type="EMBL" id="QSX74034.1"/>
    </source>
</evidence>
<dbReference type="InterPro" id="IPR013736">
    <property type="entry name" value="Xaa-Pro_dipept_C"/>
</dbReference>
<dbReference type="PANTHER" id="PTHR46623:SF6">
    <property type="entry name" value="ALPHA_BETA-HYDROLASES SUPERFAMILY PROTEIN"/>
    <property type="match status" value="1"/>
</dbReference>
<dbReference type="InterPro" id="IPR000383">
    <property type="entry name" value="Xaa-Pro-like_dom"/>
</dbReference>
<dbReference type="Pfam" id="PF02129">
    <property type="entry name" value="Peptidase_S15"/>
    <property type="match status" value="1"/>
</dbReference>
<dbReference type="Pfam" id="PF23678">
    <property type="entry name" value="YqhI"/>
    <property type="match status" value="1"/>
</dbReference>
<name>A0ABX7R7I7_9GAMM</name>
<reference evidence="4 5" key="1">
    <citation type="submission" date="2021-02" db="EMBL/GenBank/DDBJ databases">
        <title>Lysobacter arenosi sp. nov., isolated from soil of gangwondo yeongwol, south Korea.</title>
        <authorList>
            <person name="Kim K.R."/>
            <person name="Kim K.H."/>
            <person name="Jeon C.O."/>
        </authorList>
    </citation>
    <scope>NUCLEOTIDE SEQUENCE [LARGE SCALE GENOMIC DNA]</scope>
    <source>
        <strain evidence="4 5">R7</strain>
    </source>
</reference>
<dbReference type="PANTHER" id="PTHR46623">
    <property type="entry name" value="CARBOXYMETHYLENEBUTENOLIDASE-RELATED"/>
    <property type="match status" value="1"/>
</dbReference>
<evidence type="ECO:0000313" key="5">
    <source>
        <dbReference type="Proteomes" id="UP000663400"/>
    </source>
</evidence>
<dbReference type="InterPro" id="IPR005674">
    <property type="entry name" value="CocE/Ser_esterase"/>
</dbReference>
<dbReference type="SUPFAM" id="SSF49785">
    <property type="entry name" value="Galactose-binding domain-like"/>
    <property type="match status" value="1"/>
</dbReference>
<feature type="domain" description="Xaa-Pro dipeptidyl-peptidase C-terminal" evidence="3">
    <location>
        <begin position="353"/>
        <end position="588"/>
    </location>
</feature>
<feature type="region of interest" description="Disordered" evidence="2">
    <location>
        <begin position="636"/>
        <end position="656"/>
    </location>
</feature>
<dbReference type="Pfam" id="PF08530">
    <property type="entry name" value="PepX_C"/>
    <property type="match status" value="1"/>
</dbReference>